<gene>
    <name evidence="2" type="primary">ORF151459</name>
</gene>
<evidence type="ECO:0000256" key="1">
    <source>
        <dbReference type="SAM" id="Phobius"/>
    </source>
</evidence>
<reference evidence="2" key="1">
    <citation type="submission" date="2014-12" db="EMBL/GenBank/DDBJ databases">
        <title>Insight into the proteome of Arion vulgaris.</title>
        <authorList>
            <person name="Aradska J."/>
            <person name="Bulat T."/>
            <person name="Smidak R."/>
            <person name="Sarate P."/>
            <person name="Gangsoo J."/>
            <person name="Sialana F."/>
            <person name="Bilban M."/>
            <person name="Lubec G."/>
        </authorList>
    </citation>
    <scope>NUCLEOTIDE SEQUENCE</scope>
    <source>
        <tissue evidence="2">Skin</tissue>
    </source>
</reference>
<keyword evidence="1" id="KW-0812">Transmembrane</keyword>
<dbReference type="EMBL" id="HACG01039177">
    <property type="protein sequence ID" value="CEK86042.1"/>
    <property type="molecule type" value="Transcribed_RNA"/>
</dbReference>
<sequence length="93" mass="10954">MQFLYIETSMDSLLHQSSTCNAFLSLLSPFTLCIIACVWTLTTNEKKRIQTTEMKWFLLILNVISRDKIRNDKIRRKMGSLPVLQYIKKQQVK</sequence>
<evidence type="ECO:0000313" key="2">
    <source>
        <dbReference type="EMBL" id="CEK86042.1"/>
    </source>
</evidence>
<dbReference type="AlphaFoldDB" id="A0A0B7AZL1"/>
<proteinExistence type="predicted"/>
<keyword evidence="1" id="KW-0472">Membrane</keyword>
<name>A0A0B7AZL1_9EUPU</name>
<protein>
    <submittedName>
        <fullName evidence="2">Uncharacterized protein</fullName>
    </submittedName>
</protein>
<feature type="transmembrane region" description="Helical" evidence="1">
    <location>
        <begin position="22"/>
        <end position="41"/>
    </location>
</feature>
<organism evidence="2">
    <name type="scientific">Arion vulgaris</name>
    <dbReference type="NCBI Taxonomy" id="1028688"/>
    <lineage>
        <taxon>Eukaryota</taxon>
        <taxon>Metazoa</taxon>
        <taxon>Spiralia</taxon>
        <taxon>Lophotrochozoa</taxon>
        <taxon>Mollusca</taxon>
        <taxon>Gastropoda</taxon>
        <taxon>Heterobranchia</taxon>
        <taxon>Euthyneura</taxon>
        <taxon>Panpulmonata</taxon>
        <taxon>Eupulmonata</taxon>
        <taxon>Stylommatophora</taxon>
        <taxon>Helicina</taxon>
        <taxon>Arionoidea</taxon>
        <taxon>Arionidae</taxon>
        <taxon>Arion</taxon>
    </lineage>
</organism>
<accession>A0A0B7AZL1</accession>
<keyword evidence="1" id="KW-1133">Transmembrane helix</keyword>